<feature type="compositionally biased region" description="Gly residues" evidence="10">
    <location>
        <begin position="412"/>
        <end position="425"/>
    </location>
</feature>
<comment type="caution">
    <text evidence="12">The sequence shown here is derived from an EMBL/GenBank/DDBJ whole genome shotgun (WGS) entry which is preliminary data.</text>
</comment>
<evidence type="ECO:0000256" key="6">
    <source>
        <dbReference type="ARBA" id="ARBA00022842"/>
    </source>
</evidence>
<evidence type="ECO:0000256" key="10">
    <source>
        <dbReference type="SAM" id="MobiDB-lite"/>
    </source>
</evidence>
<evidence type="ECO:0000256" key="9">
    <source>
        <dbReference type="ARBA" id="ARBA00042761"/>
    </source>
</evidence>
<feature type="region of interest" description="Disordered" evidence="10">
    <location>
        <begin position="1"/>
        <end position="62"/>
    </location>
</feature>
<dbReference type="GO" id="GO:0046872">
    <property type="term" value="F:metal ion binding"/>
    <property type="evidence" value="ECO:0007669"/>
    <property type="project" value="UniProtKB-KW"/>
</dbReference>
<keyword evidence="5" id="KW-0269">Exonuclease</keyword>
<feature type="compositionally biased region" description="Low complexity" evidence="10">
    <location>
        <begin position="86"/>
        <end position="100"/>
    </location>
</feature>
<keyword evidence="7" id="KW-0539">Nucleus</keyword>
<evidence type="ECO:0000256" key="8">
    <source>
        <dbReference type="ARBA" id="ARBA00040531"/>
    </source>
</evidence>
<evidence type="ECO:0000256" key="1">
    <source>
        <dbReference type="ARBA" id="ARBA00004123"/>
    </source>
</evidence>
<dbReference type="Proteomes" id="UP000612055">
    <property type="component" value="Unassembled WGS sequence"/>
</dbReference>
<keyword evidence="6" id="KW-0460">Magnesium</keyword>
<feature type="domain" description="3'-5' exonuclease" evidence="11">
    <location>
        <begin position="149"/>
        <end position="350"/>
    </location>
</feature>
<dbReference type="OrthoDB" id="1920326at2759"/>
<dbReference type="GO" id="GO:0003676">
    <property type="term" value="F:nucleic acid binding"/>
    <property type="evidence" value="ECO:0007669"/>
    <property type="project" value="InterPro"/>
</dbReference>
<evidence type="ECO:0000256" key="3">
    <source>
        <dbReference type="ARBA" id="ARBA00022723"/>
    </source>
</evidence>
<dbReference type="AlphaFoldDB" id="A0A836C310"/>
<dbReference type="EMBL" id="JAEHOE010000015">
    <property type="protein sequence ID" value="KAG2497293.1"/>
    <property type="molecule type" value="Genomic_DNA"/>
</dbReference>
<accession>A0A836C310</accession>
<feature type="region of interest" description="Disordered" evidence="10">
    <location>
        <begin position="86"/>
        <end position="108"/>
    </location>
</feature>
<dbReference type="InterPro" id="IPR051132">
    <property type="entry name" value="3-5_Exonuclease_domain"/>
</dbReference>
<evidence type="ECO:0000256" key="2">
    <source>
        <dbReference type="ARBA" id="ARBA00022722"/>
    </source>
</evidence>
<keyword evidence="2" id="KW-0540">Nuclease</keyword>
<keyword evidence="13" id="KW-1185">Reference proteome</keyword>
<gene>
    <name evidence="12" type="ORF">HYH03_004876</name>
</gene>
<comment type="subcellular location">
    <subcellularLocation>
        <location evidence="1">Nucleus</location>
    </subcellularLocation>
</comment>
<name>A0A836C310_9CHLO</name>
<sequence>MAGRREATGVRRGRLASPAEANTSQLPLGQARAEAVAPRDAATSAGGAAKKRRLPASLAGAGSLPSIRDVRAGRAVPAPGYVAPAAPGTAPASAPAPASTGGCGSAAGPGPGSVAPAYPLMGPGFDMPPSFVPYDPPPSLPLLGYTGTVRYATSGVEVDWLVEQLLDAQPDVIGMDAEWRPGNNRIALVQLCYLKRTGPAPGAAVEPDTREGAHTCTLLLHVFHAGFTQRLRRLLEAEVPRKVGVNISGDARKLKADYGVEMRGHVELDAVANERVLQQVDHVMINTEYRRRWSLSALVAVSLRRELPKPKNIRCGDWQAWPLSPAQQRYAALDAYAGLAVWAALNRLPLREKAAPPPPPPAELPAAEQADPRPAAYGTEAAGPSASLAQAPPRSEGEAWADSKGWGAPAAAGGGWLSGEGGGGASLDAGSGRGPSTDGAGWGLAPGGEDGGKGDGAQGGGRGGEHRGGGASSWDELLQDMGG</sequence>
<dbReference type="InterPro" id="IPR036397">
    <property type="entry name" value="RNaseH_sf"/>
</dbReference>
<evidence type="ECO:0000313" key="13">
    <source>
        <dbReference type="Proteomes" id="UP000612055"/>
    </source>
</evidence>
<keyword evidence="4" id="KW-0378">Hydrolase</keyword>
<dbReference type="SMART" id="SM00474">
    <property type="entry name" value="35EXOc"/>
    <property type="match status" value="1"/>
</dbReference>
<proteinExistence type="predicted"/>
<dbReference type="SUPFAM" id="SSF53098">
    <property type="entry name" value="Ribonuclease H-like"/>
    <property type="match status" value="1"/>
</dbReference>
<reference evidence="12" key="1">
    <citation type="journal article" date="2020" name="bioRxiv">
        <title>Comparative genomics of Chlamydomonas.</title>
        <authorList>
            <person name="Craig R.J."/>
            <person name="Hasan A.R."/>
            <person name="Ness R.W."/>
            <person name="Keightley P.D."/>
        </authorList>
    </citation>
    <scope>NUCLEOTIDE SEQUENCE</scope>
    <source>
        <strain evidence="12">CCAP 11/70</strain>
    </source>
</reference>
<protein>
    <recommendedName>
        <fullName evidence="8">3'-5' exonuclease</fullName>
    </recommendedName>
    <alternativeName>
        <fullName evidence="9">Werner Syndrome-like exonuclease</fullName>
    </alternativeName>
</protein>
<organism evidence="12 13">
    <name type="scientific">Edaphochlamys debaryana</name>
    <dbReference type="NCBI Taxonomy" id="47281"/>
    <lineage>
        <taxon>Eukaryota</taxon>
        <taxon>Viridiplantae</taxon>
        <taxon>Chlorophyta</taxon>
        <taxon>core chlorophytes</taxon>
        <taxon>Chlorophyceae</taxon>
        <taxon>CS clade</taxon>
        <taxon>Chlamydomonadales</taxon>
        <taxon>Chlamydomonadales incertae sedis</taxon>
        <taxon>Edaphochlamys</taxon>
    </lineage>
</organism>
<keyword evidence="3" id="KW-0479">Metal-binding</keyword>
<dbReference type="Pfam" id="PF01612">
    <property type="entry name" value="DNA_pol_A_exo1"/>
    <property type="match status" value="1"/>
</dbReference>
<dbReference type="GO" id="GO:0006139">
    <property type="term" value="P:nucleobase-containing compound metabolic process"/>
    <property type="evidence" value="ECO:0007669"/>
    <property type="project" value="InterPro"/>
</dbReference>
<evidence type="ECO:0000313" key="12">
    <source>
        <dbReference type="EMBL" id="KAG2497293.1"/>
    </source>
</evidence>
<dbReference type="GO" id="GO:0005634">
    <property type="term" value="C:nucleus"/>
    <property type="evidence" value="ECO:0007669"/>
    <property type="project" value="UniProtKB-SubCell"/>
</dbReference>
<dbReference type="PANTHER" id="PTHR13620:SF109">
    <property type="entry name" value="3'-5' EXONUCLEASE"/>
    <property type="match status" value="1"/>
</dbReference>
<feature type="compositionally biased region" description="Low complexity" evidence="10">
    <location>
        <begin position="31"/>
        <end position="42"/>
    </location>
</feature>
<dbReference type="CDD" id="cd06141">
    <property type="entry name" value="WRN_exo"/>
    <property type="match status" value="1"/>
</dbReference>
<dbReference type="InterPro" id="IPR012337">
    <property type="entry name" value="RNaseH-like_sf"/>
</dbReference>
<evidence type="ECO:0000256" key="4">
    <source>
        <dbReference type="ARBA" id="ARBA00022801"/>
    </source>
</evidence>
<evidence type="ECO:0000256" key="5">
    <source>
        <dbReference type="ARBA" id="ARBA00022839"/>
    </source>
</evidence>
<evidence type="ECO:0000259" key="11">
    <source>
        <dbReference type="SMART" id="SM00474"/>
    </source>
</evidence>
<dbReference type="GO" id="GO:0008408">
    <property type="term" value="F:3'-5' exonuclease activity"/>
    <property type="evidence" value="ECO:0007669"/>
    <property type="project" value="InterPro"/>
</dbReference>
<feature type="region of interest" description="Disordered" evidence="10">
    <location>
        <begin position="352"/>
        <end position="483"/>
    </location>
</feature>
<dbReference type="Gene3D" id="3.30.420.10">
    <property type="entry name" value="Ribonuclease H-like superfamily/Ribonuclease H"/>
    <property type="match status" value="1"/>
</dbReference>
<evidence type="ECO:0000256" key="7">
    <source>
        <dbReference type="ARBA" id="ARBA00023242"/>
    </source>
</evidence>
<dbReference type="InterPro" id="IPR002562">
    <property type="entry name" value="3'-5'_exonuclease_dom"/>
</dbReference>
<dbReference type="PANTHER" id="PTHR13620">
    <property type="entry name" value="3-5 EXONUCLEASE"/>
    <property type="match status" value="1"/>
</dbReference>
<feature type="compositionally biased region" description="Gly residues" evidence="10">
    <location>
        <begin position="440"/>
        <end position="462"/>
    </location>
</feature>